<dbReference type="InParanoid" id="A0A0C3N6P6"/>
<accession>A0A0C3N6P6</accession>
<reference evidence="3" key="2">
    <citation type="submission" date="2015-01" db="EMBL/GenBank/DDBJ databases">
        <title>Evolutionary Origins and Diversification of the Mycorrhizal Mutualists.</title>
        <authorList>
            <consortium name="DOE Joint Genome Institute"/>
            <consortium name="Mycorrhizal Genomics Consortium"/>
            <person name="Kohler A."/>
            <person name="Kuo A."/>
            <person name="Nagy L.G."/>
            <person name="Floudas D."/>
            <person name="Copeland A."/>
            <person name="Barry K.W."/>
            <person name="Cichocki N."/>
            <person name="Veneault-Fourrey C."/>
            <person name="LaButti K."/>
            <person name="Lindquist E.A."/>
            <person name="Lipzen A."/>
            <person name="Lundell T."/>
            <person name="Morin E."/>
            <person name="Murat C."/>
            <person name="Riley R."/>
            <person name="Ohm R."/>
            <person name="Sun H."/>
            <person name="Tunlid A."/>
            <person name="Henrissat B."/>
            <person name="Grigoriev I.V."/>
            <person name="Hibbett D.S."/>
            <person name="Martin F."/>
        </authorList>
    </citation>
    <scope>NUCLEOTIDE SEQUENCE [LARGE SCALE GENOMIC DNA]</scope>
    <source>
        <strain evidence="3">Marx 270</strain>
    </source>
</reference>
<keyword evidence="3" id="KW-1185">Reference proteome</keyword>
<feature type="region of interest" description="Disordered" evidence="1">
    <location>
        <begin position="131"/>
        <end position="172"/>
    </location>
</feature>
<feature type="compositionally biased region" description="Basic residues" evidence="1">
    <location>
        <begin position="140"/>
        <end position="150"/>
    </location>
</feature>
<evidence type="ECO:0000256" key="1">
    <source>
        <dbReference type="SAM" id="MobiDB-lite"/>
    </source>
</evidence>
<proteinExistence type="predicted"/>
<evidence type="ECO:0000313" key="2">
    <source>
        <dbReference type="EMBL" id="KIN96729.1"/>
    </source>
</evidence>
<name>A0A0C3N6P6_PISTI</name>
<feature type="region of interest" description="Disordered" evidence="1">
    <location>
        <begin position="248"/>
        <end position="271"/>
    </location>
</feature>
<sequence>MSKSRLIVATNNNNEGHVIIDWTQVPNDKIRYNTDDEEEWEEQAWLEAKRVEREKAKAEKAAWEAEEERACKEEEKKDSEAGGEVKKVVMDPGCTHCTQAKAVCEFLVDGNKKQVACIWCNQSKGKCWWPGDGKDTKASPKARRVDKGKKWKADKENTKAGPSKQKQAKTSVRLTEVLDLDEPKAGWEQAEGGHLFELHETVVENSGQITNALELLLDKSYGYGMLVTPPDLDSSEFNSDELHEEAKWLKAHSKDEEEGTKGEDETMAKAK</sequence>
<organism evidence="2 3">
    <name type="scientific">Pisolithus tinctorius Marx 270</name>
    <dbReference type="NCBI Taxonomy" id="870435"/>
    <lineage>
        <taxon>Eukaryota</taxon>
        <taxon>Fungi</taxon>
        <taxon>Dikarya</taxon>
        <taxon>Basidiomycota</taxon>
        <taxon>Agaricomycotina</taxon>
        <taxon>Agaricomycetes</taxon>
        <taxon>Agaricomycetidae</taxon>
        <taxon>Boletales</taxon>
        <taxon>Sclerodermatineae</taxon>
        <taxon>Pisolithaceae</taxon>
        <taxon>Pisolithus</taxon>
    </lineage>
</organism>
<gene>
    <name evidence="2" type="ORF">M404DRAFT_32968</name>
</gene>
<dbReference type="EMBL" id="KN832041">
    <property type="protein sequence ID" value="KIN96729.1"/>
    <property type="molecule type" value="Genomic_DNA"/>
</dbReference>
<dbReference type="STRING" id="870435.A0A0C3N6P6"/>
<dbReference type="AlphaFoldDB" id="A0A0C3N6P6"/>
<protein>
    <submittedName>
        <fullName evidence="2">Uncharacterized protein</fullName>
    </submittedName>
</protein>
<feature type="region of interest" description="Disordered" evidence="1">
    <location>
        <begin position="61"/>
        <end position="83"/>
    </location>
</feature>
<dbReference type="HOGENOM" id="CLU_048923_0_0_1"/>
<dbReference type="Proteomes" id="UP000054217">
    <property type="component" value="Unassembled WGS sequence"/>
</dbReference>
<reference evidence="2 3" key="1">
    <citation type="submission" date="2014-04" db="EMBL/GenBank/DDBJ databases">
        <authorList>
            <consortium name="DOE Joint Genome Institute"/>
            <person name="Kuo A."/>
            <person name="Kohler A."/>
            <person name="Costa M.D."/>
            <person name="Nagy L.G."/>
            <person name="Floudas D."/>
            <person name="Copeland A."/>
            <person name="Barry K.W."/>
            <person name="Cichocki N."/>
            <person name="Veneault-Fourrey C."/>
            <person name="LaButti K."/>
            <person name="Lindquist E.A."/>
            <person name="Lipzen A."/>
            <person name="Lundell T."/>
            <person name="Morin E."/>
            <person name="Murat C."/>
            <person name="Sun H."/>
            <person name="Tunlid A."/>
            <person name="Henrissat B."/>
            <person name="Grigoriev I.V."/>
            <person name="Hibbett D.S."/>
            <person name="Martin F."/>
            <person name="Nordberg H.P."/>
            <person name="Cantor M.N."/>
            <person name="Hua S.X."/>
        </authorList>
    </citation>
    <scope>NUCLEOTIDE SEQUENCE [LARGE SCALE GENOMIC DNA]</scope>
    <source>
        <strain evidence="2 3">Marx 270</strain>
    </source>
</reference>
<evidence type="ECO:0000313" key="3">
    <source>
        <dbReference type="Proteomes" id="UP000054217"/>
    </source>
</evidence>